<accession>A0ABU4REK7</accession>
<proteinExistence type="predicted"/>
<keyword evidence="2" id="KW-1185">Reference proteome</keyword>
<dbReference type="Proteomes" id="UP001273350">
    <property type="component" value="Unassembled WGS sequence"/>
</dbReference>
<comment type="caution">
    <text evidence="1">The sequence shown here is derived from an EMBL/GenBank/DDBJ whole genome shotgun (WGS) entry which is preliminary data.</text>
</comment>
<name>A0ABU4REK7_9FLAO</name>
<sequence length="254" mass="29016">MRILVIAFLLLSSYGFSQQRIVVKGFVVVDGIPYGNVNVINESSSDKFDVNSGVTDKFGAFLIKVREGDILLFSSIDLEVLRLSVKAEDILMSEVKVQMNKRAYQLKEVTIDKNNEINAVSLGIIPKAIKRKTQVERQLYTAGDFKPIHLLGLLAGSMEVDPILNAINGRTKKLKNLILIESKETNIKFFNDNHREYILRTLKIPEEELSKFCYFLVDQKEVQEIVNSKDDLRIKFFLCDQLVNYKSAYSKEIK</sequence>
<evidence type="ECO:0000313" key="1">
    <source>
        <dbReference type="EMBL" id="MDX6191029.1"/>
    </source>
</evidence>
<dbReference type="RefSeq" id="WP_230004285.1">
    <property type="nucleotide sequence ID" value="NZ_CP087134.1"/>
</dbReference>
<reference evidence="1 2" key="1">
    <citation type="submission" date="2023-11" db="EMBL/GenBank/DDBJ databases">
        <title>Unpublished Manusciprt.</title>
        <authorList>
            <person name="Saticioglu I.B."/>
            <person name="Ay H."/>
            <person name="Ajmi N."/>
            <person name="Altun S."/>
            <person name="Duman M."/>
        </authorList>
    </citation>
    <scope>NUCLEOTIDE SEQUENCE [LARGE SCALE GENOMIC DNA]</scope>
    <source>
        <strain evidence="1 2">Fl-318</strain>
    </source>
</reference>
<dbReference type="EMBL" id="JAWXVI010000008">
    <property type="protein sequence ID" value="MDX6191029.1"/>
    <property type="molecule type" value="Genomic_DNA"/>
</dbReference>
<evidence type="ECO:0000313" key="2">
    <source>
        <dbReference type="Proteomes" id="UP001273350"/>
    </source>
</evidence>
<protein>
    <recommendedName>
        <fullName evidence="3">Carboxypeptidase-like regulatory domain-containing protein</fullName>
    </recommendedName>
</protein>
<evidence type="ECO:0008006" key="3">
    <source>
        <dbReference type="Google" id="ProtNLM"/>
    </source>
</evidence>
<gene>
    <name evidence="1" type="ORF">SGQ83_16850</name>
</gene>
<organism evidence="1 2">
    <name type="scientific">Flavobacterium cupriresistens</name>
    <dbReference type="NCBI Taxonomy" id="2893885"/>
    <lineage>
        <taxon>Bacteria</taxon>
        <taxon>Pseudomonadati</taxon>
        <taxon>Bacteroidota</taxon>
        <taxon>Flavobacteriia</taxon>
        <taxon>Flavobacteriales</taxon>
        <taxon>Flavobacteriaceae</taxon>
        <taxon>Flavobacterium</taxon>
    </lineage>
</organism>